<dbReference type="EMBL" id="SJJR01000037">
    <property type="protein sequence ID" value="TCB88647.1"/>
    <property type="molecule type" value="Genomic_DNA"/>
</dbReference>
<accession>A0A4R0FYP3</accession>
<dbReference type="Gene3D" id="1.10.600.10">
    <property type="entry name" value="Farnesyl Diphosphate Synthase"/>
    <property type="match status" value="1"/>
</dbReference>
<protein>
    <submittedName>
        <fullName evidence="1">Terpene synthase</fullName>
    </submittedName>
</protein>
<keyword evidence="2" id="KW-1185">Reference proteome</keyword>
<name>A0A4R0FYP3_9ACTN</name>
<dbReference type="SUPFAM" id="SSF48576">
    <property type="entry name" value="Terpenoid synthases"/>
    <property type="match status" value="1"/>
</dbReference>
<gene>
    <name evidence="1" type="ORF">E0H26_28425</name>
</gene>
<sequence>MSSPPLATTFELAAEQGRSCSVATKGQRDLQRIVAAYPSLFPNPPVDGAMLSALALSTAFIAPWCSAADLRTANRASLWVTAEDWYIDSVATTAEAAAATVTACLSVAAGDAPSAHDHLGRFLAEIRADLAAAPYFDRLRHLWQKELHRMLDAELREWQWRVARAADPSDLPTPDDYLDNAAGYGATWVNVSHWIATAAVENEAQLVDLIDASLEVEKVLRLVNDLASYGRDRTVGDLNIQVLGVDEDTVRRLAGERIRRCQTLLASLDGTVPQEAGYLRRVLGFTTAFYGETDFWGSGDHH</sequence>
<evidence type="ECO:0000313" key="1">
    <source>
        <dbReference type="EMBL" id="TCB88647.1"/>
    </source>
</evidence>
<comment type="caution">
    <text evidence="1">The sequence shown here is derived from an EMBL/GenBank/DDBJ whole genome shotgun (WGS) entry which is preliminary data.</text>
</comment>
<dbReference type="Pfam" id="PF19086">
    <property type="entry name" value="Terpene_syn_C_2"/>
    <property type="match status" value="1"/>
</dbReference>
<dbReference type="AlphaFoldDB" id="A0A4R0FYP3"/>
<reference evidence="1 2" key="1">
    <citation type="submission" date="2019-02" db="EMBL/GenBank/DDBJ databases">
        <title>Jishengella sp. nov., isolated from a root of Zingiber montanum.</title>
        <authorList>
            <person name="Kuncharoen N."/>
            <person name="Kudo T."/>
            <person name="Masahiro Y."/>
            <person name="Ohkuma M."/>
            <person name="Tanasupawat S."/>
        </authorList>
    </citation>
    <scope>NUCLEOTIDE SEQUENCE [LARGE SCALE GENOMIC DNA]</scope>
    <source>
        <strain evidence="1 2">PLAI 1-1</strain>
    </source>
</reference>
<dbReference type="Proteomes" id="UP000292274">
    <property type="component" value="Unassembled WGS sequence"/>
</dbReference>
<evidence type="ECO:0000313" key="2">
    <source>
        <dbReference type="Proteomes" id="UP000292274"/>
    </source>
</evidence>
<dbReference type="OrthoDB" id="3398195at2"/>
<proteinExistence type="predicted"/>
<organism evidence="1 2">
    <name type="scientific">Micromonospora zingiberis</name>
    <dbReference type="NCBI Taxonomy" id="2053011"/>
    <lineage>
        <taxon>Bacteria</taxon>
        <taxon>Bacillati</taxon>
        <taxon>Actinomycetota</taxon>
        <taxon>Actinomycetes</taxon>
        <taxon>Micromonosporales</taxon>
        <taxon>Micromonosporaceae</taxon>
        <taxon>Micromonospora</taxon>
    </lineage>
</organism>
<dbReference type="InterPro" id="IPR008949">
    <property type="entry name" value="Isoprenoid_synthase_dom_sf"/>
</dbReference>